<feature type="region of interest" description="Disordered" evidence="1">
    <location>
        <begin position="37"/>
        <end position="101"/>
    </location>
</feature>
<protein>
    <submittedName>
        <fullName evidence="3">Uncharacterized protein</fullName>
    </submittedName>
</protein>
<organism evidence="2 3">
    <name type="scientific">Romanomermis culicivorax</name>
    <name type="common">Nematode worm</name>
    <dbReference type="NCBI Taxonomy" id="13658"/>
    <lineage>
        <taxon>Eukaryota</taxon>
        <taxon>Metazoa</taxon>
        <taxon>Ecdysozoa</taxon>
        <taxon>Nematoda</taxon>
        <taxon>Enoplea</taxon>
        <taxon>Dorylaimia</taxon>
        <taxon>Mermithida</taxon>
        <taxon>Mermithoidea</taxon>
        <taxon>Mermithidae</taxon>
        <taxon>Romanomermis</taxon>
    </lineage>
</organism>
<dbReference type="AlphaFoldDB" id="A0A915HY43"/>
<name>A0A915HY43_ROMCU</name>
<feature type="compositionally biased region" description="Basic and acidic residues" evidence="1">
    <location>
        <begin position="137"/>
        <end position="147"/>
    </location>
</feature>
<accession>A0A915HY43</accession>
<feature type="region of interest" description="Disordered" evidence="1">
    <location>
        <begin position="137"/>
        <end position="164"/>
    </location>
</feature>
<feature type="compositionally biased region" description="Polar residues" evidence="1">
    <location>
        <begin position="87"/>
        <end position="98"/>
    </location>
</feature>
<dbReference type="Proteomes" id="UP000887565">
    <property type="component" value="Unplaced"/>
</dbReference>
<evidence type="ECO:0000313" key="2">
    <source>
        <dbReference type="Proteomes" id="UP000887565"/>
    </source>
</evidence>
<keyword evidence="2" id="KW-1185">Reference proteome</keyword>
<reference evidence="3" key="1">
    <citation type="submission" date="2022-11" db="UniProtKB">
        <authorList>
            <consortium name="WormBaseParasite"/>
        </authorList>
    </citation>
    <scope>IDENTIFICATION</scope>
</reference>
<sequence>MPVFYQLTSREQAKSFANVQQLANTVAKAHSILKATKAEIGTTERPILVNQTNPETQPPRSPQPFNRRFDRGRSTDQSQDRYRDRTLSTNHRPQSSVPPLNKFVSFQPQQLESSPQPPPHTEMLLEQLIQRYDCDHEECKSRQHPEETLSSNRQQSPHHQSQPQETYLNRFDQSVSPDCTPMAQRTGLWCEAHKSRTHNTEDCV</sequence>
<evidence type="ECO:0000256" key="1">
    <source>
        <dbReference type="SAM" id="MobiDB-lite"/>
    </source>
</evidence>
<evidence type="ECO:0000313" key="3">
    <source>
        <dbReference type="WBParaSite" id="nRc.2.0.1.t06487-RA"/>
    </source>
</evidence>
<feature type="compositionally biased region" description="Low complexity" evidence="1">
    <location>
        <begin position="154"/>
        <end position="164"/>
    </location>
</feature>
<feature type="compositionally biased region" description="Basic and acidic residues" evidence="1">
    <location>
        <begin position="67"/>
        <end position="86"/>
    </location>
</feature>
<proteinExistence type="predicted"/>
<dbReference type="WBParaSite" id="nRc.2.0.1.t06487-RA">
    <property type="protein sequence ID" value="nRc.2.0.1.t06487-RA"/>
    <property type="gene ID" value="nRc.2.0.1.g06487"/>
</dbReference>